<dbReference type="SUPFAM" id="SSF46458">
    <property type="entry name" value="Globin-like"/>
    <property type="match status" value="1"/>
</dbReference>
<accession>A0A2I7KEJ6</accession>
<organism evidence="7 8">
    <name type="scientific">Phaeobacter inhibens</name>
    <dbReference type="NCBI Taxonomy" id="221822"/>
    <lineage>
        <taxon>Bacteria</taxon>
        <taxon>Pseudomonadati</taxon>
        <taxon>Pseudomonadota</taxon>
        <taxon>Alphaproteobacteria</taxon>
        <taxon>Rhodobacterales</taxon>
        <taxon>Roseobacteraceae</taxon>
        <taxon>Phaeobacter</taxon>
    </lineage>
</organism>
<dbReference type="PANTHER" id="PTHR47217">
    <property type="entry name" value="GLOBIN-LIKE PROTEIN"/>
    <property type="match status" value="1"/>
</dbReference>
<dbReference type="Pfam" id="PF00042">
    <property type="entry name" value="Globin"/>
    <property type="match status" value="1"/>
</dbReference>
<name>A0A2I7KEJ6_9RHOB</name>
<evidence type="ECO:0000256" key="5">
    <source>
        <dbReference type="RuleBase" id="RU000356"/>
    </source>
</evidence>
<dbReference type="Gene3D" id="1.10.490.10">
    <property type="entry name" value="Globins"/>
    <property type="match status" value="1"/>
</dbReference>
<keyword evidence="1 5" id="KW-0813">Transport</keyword>
<sequence length="136" mass="15832">MVSADDRTLIHRSVESERMELDHFVPLFYTKFFETCPDVRTFFPNDMAGQHEKLLTSLTYIIEALDHPEKLSAILKHQGERHRAIRITDTHFDGFIYSFTSALAETLGPEWSEDTHSAWRVFLTDVALNMNFLRPT</sequence>
<evidence type="ECO:0000313" key="7">
    <source>
        <dbReference type="EMBL" id="AUR01017.1"/>
    </source>
</evidence>
<dbReference type="EMBL" id="CP010725">
    <property type="protein sequence ID" value="AUR01017.1"/>
    <property type="molecule type" value="Genomic_DNA"/>
</dbReference>
<evidence type="ECO:0000313" key="8">
    <source>
        <dbReference type="Proteomes" id="UP000236447"/>
    </source>
</evidence>
<dbReference type="PANTHER" id="PTHR47217:SF1">
    <property type="entry name" value="GLOBIN-LIKE PROTEIN"/>
    <property type="match status" value="1"/>
</dbReference>
<evidence type="ECO:0000256" key="3">
    <source>
        <dbReference type="ARBA" id="ARBA00022723"/>
    </source>
</evidence>
<keyword evidence="4" id="KW-0408">Iron</keyword>
<dbReference type="GO" id="GO:0019825">
    <property type="term" value="F:oxygen binding"/>
    <property type="evidence" value="ECO:0007669"/>
    <property type="project" value="InterPro"/>
</dbReference>
<dbReference type="Proteomes" id="UP000236447">
    <property type="component" value="Chromosome"/>
</dbReference>
<evidence type="ECO:0000259" key="6">
    <source>
        <dbReference type="PROSITE" id="PS01033"/>
    </source>
</evidence>
<reference evidence="7 8" key="2">
    <citation type="journal article" date="2017" name="Genome Biol. Evol.">
        <title>Trajectories and Drivers of Genome Evolution in Surface-Associated Marine Phaeobacter.</title>
        <authorList>
            <person name="Freese H.M."/>
            <person name="Sikorski J."/>
            <person name="Bunk B."/>
            <person name="Scheuner C."/>
            <person name="Meier-Kolthoff J.P."/>
            <person name="Sproer C."/>
            <person name="Gram L."/>
            <person name="Overmann J."/>
        </authorList>
    </citation>
    <scope>NUCLEOTIDE SEQUENCE [LARGE SCALE GENOMIC DNA]</scope>
    <source>
        <strain evidence="7 8">P88</strain>
    </source>
</reference>
<dbReference type="GO" id="GO:0005344">
    <property type="term" value="F:oxygen carrier activity"/>
    <property type="evidence" value="ECO:0007669"/>
    <property type="project" value="UniProtKB-KW"/>
</dbReference>
<keyword evidence="2 5" id="KW-0349">Heme</keyword>
<evidence type="ECO:0000256" key="2">
    <source>
        <dbReference type="ARBA" id="ARBA00022617"/>
    </source>
</evidence>
<gene>
    <name evidence="7" type="ORF">PhaeoP88_03703</name>
</gene>
<protein>
    <submittedName>
        <fullName evidence="7">Putative globin</fullName>
    </submittedName>
</protein>
<feature type="domain" description="Globin" evidence="6">
    <location>
        <begin position="1"/>
        <end position="135"/>
    </location>
</feature>
<comment type="similarity">
    <text evidence="5">Belongs to the globin family.</text>
</comment>
<dbReference type="InterPro" id="IPR000971">
    <property type="entry name" value="Globin"/>
</dbReference>
<proteinExistence type="inferred from homology"/>
<keyword evidence="5" id="KW-0561">Oxygen transport</keyword>
<dbReference type="PROSITE" id="PS01033">
    <property type="entry name" value="GLOBIN"/>
    <property type="match status" value="1"/>
</dbReference>
<evidence type="ECO:0000256" key="4">
    <source>
        <dbReference type="ARBA" id="ARBA00023004"/>
    </source>
</evidence>
<keyword evidence="3" id="KW-0479">Metal-binding</keyword>
<dbReference type="AlphaFoldDB" id="A0A2I7KEJ6"/>
<reference evidence="7 8" key="1">
    <citation type="journal article" date="2017" name="Front. Microbiol.">
        <title>Phaeobacter piscinae sp. nov., a species of the Roseobacter group and potential aquaculture probiont.</title>
        <authorList>
            <person name="Sonnenschein E.C."/>
            <person name="Phippen C.B.W."/>
            <person name="Nielsen K.F."/>
            <person name="Mateiu R.V."/>
            <person name="Melchiorsen J."/>
            <person name="Gram L."/>
            <person name="Overmann J."/>
            <person name="Freese H.M."/>
        </authorList>
    </citation>
    <scope>NUCLEOTIDE SEQUENCE [LARGE SCALE GENOMIC DNA]</scope>
    <source>
        <strain evidence="7 8">P88</strain>
    </source>
</reference>
<dbReference type="InterPro" id="IPR009050">
    <property type="entry name" value="Globin-like_sf"/>
</dbReference>
<dbReference type="GO" id="GO:0046872">
    <property type="term" value="F:metal ion binding"/>
    <property type="evidence" value="ECO:0007669"/>
    <property type="project" value="UniProtKB-KW"/>
</dbReference>
<dbReference type="GO" id="GO:0020037">
    <property type="term" value="F:heme binding"/>
    <property type="evidence" value="ECO:0007669"/>
    <property type="project" value="InterPro"/>
</dbReference>
<evidence type="ECO:0000256" key="1">
    <source>
        <dbReference type="ARBA" id="ARBA00022448"/>
    </source>
</evidence>
<dbReference type="InterPro" id="IPR012292">
    <property type="entry name" value="Globin/Proto"/>
</dbReference>